<dbReference type="GO" id="GO:0042026">
    <property type="term" value="P:protein refolding"/>
    <property type="evidence" value="ECO:0007669"/>
    <property type="project" value="TreeGrafter"/>
</dbReference>
<dbReference type="InterPro" id="IPR001623">
    <property type="entry name" value="DnaJ_domain"/>
</dbReference>
<dbReference type="InterPro" id="IPR002939">
    <property type="entry name" value="DnaJ_C"/>
</dbReference>
<dbReference type="OrthoDB" id="9779889at2"/>
<dbReference type="PRINTS" id="PR00625">
    <property type="entry name" value="JDOMAIN"/>
</dbReference>
<dbReference type="Pfam" id="PF01556">
    <property type="entry name" value="DnaJ_C"/>
    <property type="match status" value="1"/>
</dbReference>
<sequence>MKFKDYYEVLGVKESASADEIKSAYRKLARKYHPDVSKETDAEERFKTVNEAYEALRDPEKRQAYDQLKRQGYRTGDDVPAGGFGGGGYDFDPSDMGSGGFSDFFEQLFGGARGGGRRSAPRKGRDLEMRLNLSLEAAHQGGKQRISFMRGGEQKTLEVKIPAGVPEGQQIRLSGQGEVGPNGAGDLILVIGLEPHPYYTLDGRNTQSKLMLAPWEAALGAEVPVQTLHGTLSLKIGAGARAGQKLRLKGKGFGVEQPGDHFAQIDIQAPAAETDAQRQAYLALAEQFPNLKLR</sequence>
<evidence type="ECO:0000313" key="3">
    <source>
        <dbReference type="EMBL" id="AVP96659.1"/>
    </source>
</evidence>
<dbReference type="PROSITE" id="PS00636">
    <property type="entry name" value="DNAJ_1"/>
    <property type="match status" value="1"/>
</dbReference>
<proteinExistence type="predicted"/>
<reference evidence="3 4" key="2">
    <citation type="submission" date="2018-03" db="EMBL/GenBank/DDBJ databases">
        <authorList>
            <person name="Keele B.F."/>
        </authorList>
    </citation>
    <scope>NUCLEOTIDE SEQUENCE [LARGE SCALE GENOMIC DNA]</scope>
    <source>
        <strain evidence="3 4">D13</strain>
    </source>
</reference>
<evidence type="ECO:0000256" key="1">
    <source>
        <dbReference type="ARBA" id="ARBA00023186"/>
    </source>
</evidence>
<dbReference type="KEGG" id="xba:C7S18_05330"/>
<dbReference type="PANTHER" id="PTHR43096:SF52">
    <property type="entry name" value="DNAJ HOMOLOG 1, MITOCHONDRIAL-RELATED"/>
    <property type="match status" value="1"/>
</dbReference>
<keyword evidence="1" id="KW-0143">Chaperone</keyword>
<dbReference type="Proteomes" id="UP000241074">
    <property type="component" value="Chromosome"/>
</dbReference>
<reference evidence="3 4" key="1">
    <citation type="submission" date="2018-03" db="EMBL/GenBank/DDBJ databases">
        <title>Ahniella affigens gen. nov., sp. nov., a gammaproteobacterium isolated from sandy soil near a stream.</title>
        <authorList>
            <person name="Ko Y."/>
            <person name="Kim J.-H."/>
        </authorList>
    </citation>
    <scope>NUCLEOTIDE SEQUENCE [LARGE SCALE GENOMIC DNA]</scope>
    <source>
        <strain evidence="3 4">D13</strain>
    </source>
</reference>
<gene>
    <name evidence="3" type="ORF">C7S18_05330</name>
</gene>
<dbReference type="RefSeq" id="WP_106890587.1">
    <property type="nucleotide sequence ID" value="NZ_CP027860.1"/>
</dbReference>
<dbReference type="CDD" id="cd06257">
    <property type="entry name" value="DnaJ"/>
    <property type="match status" value="1"/>
</dbReference>
<dbReference type="PROSITE" id="PS50076">
    <property type="entry name" value="DNAJ_2"/>
    <property type="match status" value="1"/>
</dbReference>
<evidence type="ECO:0000259" key="2">
    <source>
        <dbReference type="PROSITE" id="PS50076"/>
    </source>
</evidence>
<feature type="domain" description="J" evidence="2">
    <location>
        <begin position="5"/>
        <end position="69"/>
    </location>
</feature>
<organism evidence="3 4">
    <name type="scientific">Ahniella affigens</name>
    <dbReference type="NCBI Taxonomy" id="2021234"/>
    <lineage>
        <taxon>Bacteria</taxon>
        <taxon>Pseudomonadati</taxon>
        <taxon>Pseudomonadota</taxon>
        <taxon>Gammaproteobacteria</taxon>
        <taxon>Lysobacterales</taxon>
        <taxon>Rhodanobacteraceae</taxon>
        <taxon>Ahniella</taxon>
    </lineage>
</organism>
<dbReference type="EMBL" id="CP027860">
    <property type="protein sequence ID" value="AVP96659.1"/>
    <property type="molecule type" value="Genomic_DNA"/>
</dbReference>
<keyword evidence="4" id="KW-1185">Reference proteome</keyword>
<dbReference type="CDD" id="cd10747">
    <property type="entry name" value="DnaJ_C"/>
    <property type="match status" value="1"/>
</dbReference>
<dbReference type="Gene3D" id="1.10.287.110">
    <property type="entry name" value="DnaJ domain"/>
    <property type="match status" value="1"/>
</dbReference>
<dbReference type="SUPFAM" id="SSF49493">
    <property type="entry name" value="HSP40/DnaJ peptide-binding domain"/>
    <property type="match status" value="2"/>
</dbReference>
<dbReference type="GO" id="GO:0005737">
    <property type="term" value="C:cytoplasm"/>
    <property type="evidence" value="ECO:0007669"/>
    <property type="project" value="TreeGrafter"/>
</dbReference>
<dbReference type="AlphaFoldDB" id="A0A2P1PP87"/>
<dbReference type="Gene3D" id="2.60.260.20">
    <property type="entry name" value="Urease metallochaperone UreE, N-terminal domain"/>
    <property type="match status" value="2"/>
</dbReference>
<name>A0A2P1PP87_9GAMM</name>
<dbReference type="SMART" id="SM00271">
    <property type="entry name" value="DnaJ"/>
    <property type="match status" value="1"/>
</dbReference>
<accession>A0A2P1PP87</accession>
<dbReference type="InterPro" id="IPR018253">
    <property type="entry name" value="DnaJ_domain_CS"/>
</dbReference>
<dbReference type="InterPro" id="IPR036869">
    <property type="entry name" value="J_dom_sf"/>
</dbReference>
<evidence type="ECO:0000313" key="4">
    <source>
        <dbReference type="Proteomes" id="UP000241074"/>
    </source>
</evidence>
<dbReference type="SUPFAM" id="SSF46565">
    <property type="entry name" value="Chaperone J-domain"/>
    <property type="match status" value="1"/>
</dbReference>
<dbReference type="PANTHER" id="PTHR43096">
    <property type="entry name" value="DNAJ HOMOLOG 1, MITOCHONDRIAL-RELATED"/>
    <property type="match status" value="1"/>
</dbReference>
<dbReference type="Pfam" id="PF00226">
    <property type="entry name" value="DnaJ"/>
    <property type="match status" value="1"/>
</dbReference>
<dbReference type="InterPro" id="IPR008971">
    <property type="entry name" value="HSP40/DnaJ_pept-bd"/>
</dbReference>
<protein>
    <submittedName>
        <fullName evidence="3">Cytochrome C biogenesis protein</fullName>
    </submittedName>
</protein>
<dbReference type="GO" id="GO:0051082">
    <property type="term" value="F:unfolded protein binding"/>
    <property type="evidence" value="ECO:0007669"/>
    <property type="project" value="InterPro"/>
</dbReference>